<feature type="compositionally biased region" description="Basic and acidic residues" evidence="1">
    <location>
        <begin position="362"/>
        <end position="372"/>
    </location>
</feature>
<dbReference type="GO" id="GO:0044545">
    <property type="term" value="C:NSL complex"/>
    <property type="evidence" value="ECO:0007669"/>
    <property type="project" value="TreeGrafter"/>
</dbReference>
<feature type="compositionally biased region" description="Basic and acidic residues" evidence="1">
    <location>
        <begin position="666"/>
        <end position="678"/>
    </location>
</feature>
<feature type="compositionally biased region" description="Polar residues" evidence="1">
    <location>
        <begin position="680"/>
        <end position="690"/>
    </location>
</feature>
<feature type="region of interest" description="Disordered" evidence="1">
    <location>
        <begin position="162"/>
        <end position="188"/>
    </location>
</feature>
<evidence type="ECO:0000313" key="4">
    <source>
        <dbReference type="Proteomes" id="UP001177023"/>
    </source>
</evidence>
<feature type="region of interest" description="Disordered" evidence="1">
    <location>
        <begin position="1702"/>
        <end position="1729"/>
    </location>
</feature>
<reference evidence="3" key="1">
    <citation type="submission" date="2023-06" db="EMBL/GenBank/DDBJ databases">
        <authorList>
            <person name="Delattre M."/>
        </authorList>
    </citation>
    <scope>NUCLEOTIDE SEQUENCE</scope>
    <source>
        <strain evidence="3">AF72</strain>
    </source>
</reference>
<evidence type="ECO:0000256" key="1">
    <source>
        <dbReference type="SAM" id="MobiDB-lite"/>
    </source>
</evidence>
<feature type="compositionally biased region" description="Basic and acidic residues" evidence="1">
    <location>
        <begin position="511"/>
        <end position="525"/>
    </location>
</feature>
<dbReference type="InterPro" id="IPR056519">
    <property type="entry name" value="KANSL3_1st"/>
</dbReference>
<feature type="region of interest" description="Disordered" evidence="1">
    <location>
        <begin position="736"/>
        <end position="779"/>
    </location>
</feature>
<feature type="compositionally biased region" description="Low complexity" evidence="1">
    <location>
        <begin position="44"/>
        <end position="55"/>
    </location>
</feature>
<protein>
    <recommendedName>
        <fullName evidence="2">KANSL3 helical domain-containing protein</fullName>
    </recommendedName>
</protein>
<feature type="compositionally biased region" description="Polar residues" evidence="1">
    <location>
        <begin position="634"/>
        <end position="644"/>
    </location>
</feature>
<feature type="compositionally biased region" description="Basic residues" evidence="1">
    <location>
        <begin position="453"/>
        <end position="462"/>
    </location>
</feature>
<keyword evidence="4" id="KW-1185">Reference proteome</keyword>
<feature type="compositionally biased region" description="Polar residues" evidence="1">
    <location>
        <begin position="302"/>
        <end position="313"/>
    </location>
</feature>
<name>A0AA36DES4_9BILA</name>
<proteinExistence type="predicted"/>
<feature type="compositionally biased region" description="Basic residues" evidence="1">
    <location>
        <begin position="171"/>
        <end position="181"/>
    </location>
</feature>
<feature type="region of interest" description="Disordered" evidence="1">
    <location>
        <begin position="1"/>
        <end position="126"/>
    </location>
</feature>
<feature type="domain" description="KANSL3 helical" evidence="2">
    <location>
        <begin position="1045"/>
        <end position="1208"/>
    </location>
</feature>
<dbReference type="GO" id="GO:0045944">
    <property type="term" value="P:positive regulation of transcription by RNA polymerase II"/>
    <property type="evidence" value="ECO:0007669"/>
    <property type="project" value="TreeGrafter"/>
</dbReference>
<dbReference type="PANTHER" id="PTHR13136">
    <property type="entry name" value="TESTIS DEVELOPMENT PROTEIN PRTD"/>
    <property type="match status" value="1"/>
</dbReference>
<dbReference type="InterPro" id="IPR026555">
    <property type="entry name" value="NSL3/Tex30"/>
</dbReference>
<dbReference type="PANTHER" id="PTHR13136:SF16">
    <property type="entry name" value="KAT8 REGULATORY NSL COMPLEX SUBUNIT 3"/>
    <property type="match status" value="1"/>
</dbReference>
<gene>
    <name evidence="3" type="ORF">MSPICULIGERA_LOCUS24380</name>
</gene>
<dbReference type="EMBL" id="CATQJA010002708">
    <property type="protein sequence ID" value="CAJ0586374.1"/>
    <property type="molecule type" value="Genomic_DNA"/>
</dbReference>
<feature type="region of interest" description="Disordered" evidence="1">
    <location>
        <begin position="1520"/>
        <end position="1622"/>
    </location>
</feature>
<comment type="caution">
    <text evidence="3">The sequence shown here is derived from an EMBL/GenBank/DDBJ whole genome shotgun (WGS) entry which is preliminary data.</text>
</comment>
<evidence type="ECO:0000313" key="3">
    <source>
        <dbReference type="EMBL" id="CAJ0586374.1"/>
    </source>
</evidence>
<feature type="compositionally biased region" description="Polar residues" evidence="1">
    <location>
        <begin position="396"/>
        <end position="412"/>
    </location>
</feature>
<feature type="compositionally biased region" description="Basic and acidic residues" evidence="1">
    <location>
        <begin position="589"/>
        <end position="599"/>
    </location>
</feature>
<organism evidence="3 4">
    <name type="scientific">Mesorhabditis spiculigera</name>
    <dbReference type="NCBI Taxonomy" id="96644"/>
    <lineage>
        <taxon>Eukaryota</taxon>
        <taxon>Metazoa</taxon>
        <taxon>Ecdysozoa</taxon>
        <taxon>Nematoda</taxon>
        <taxon>Chromadorea</taxon>
        <taxon>Rhabditida</taxon>
        <taxon>Rhabditina</taxon>
        <taxon>Rhabditomorpha</taxon>
        <taxon>Rhabditoidea</taxon>
        <taxon>Rhabditidae</taxon>
        <taxon>Mesorhabditinae</taxon>
        <taxon>Mesorhabditis</taxon>
    </lineage>
</organism>
<feature type="region of interest" description="Disordered" evidence="1">
    <location>
        <begin position="217"/>
        <end position="723"/>
    </location>
</feature>
<feature type="region of interest" description="Disordered" evidence="1">
    <location>
        <begin position="860"/>
        <end position="970"/>
    </location>
</feature>
<dbReference type="Proteomes" id="UP001177023">
    <property type="component" value="Unassembled WGS sequence"/>
</dbReference>
<accession>A0AA36DES4</accession>
<feature type="non-terminal residue" evidence="3">
    <location>
        <position position="1729"/>
    </location>
</feature>
<dbReference type="Pfam" id="PF23154">
    <property type="entry name" value="KANSL3_1st"/>
    <property type="match status" value="1"/>
</dbReference>
<sequence>MDDSLDDDAHSVELNQVTCETPVARPKPRQSRVSKVSMERCSPAAAADSARSSRASRSDSKPPLDSDGSAPQRSRRELKRKRGYSPDPTSTYGRRSLASMLNSRPPSPTLPSSSKDADPEVQDLRSLLGNMDRHIVHYEVPSSFHEILPTRLHNLTTAEKYWRKSDDSQKKPRAKRSRKPAVHNPPTLVKVKTESLAVEPEIAVPSVEEEKPKIVAPVKAEEDPEDAFCAAPPSTAKKPSAKKRVAAHGLIKLRRPDANGFANSPKEPKEALKNPINGTRRSKAKTEAVVDQVLAKDEDDVLSQNNAVVSNQPAEAVDLKSAELQDDANPLSESNEGTENRRRLSLEIPTQSGNKRKARRRASLDTDKDVLKDVPPTMGPTPVEATTAVPARISRQVRTLRNSSVASTSKESTPVEPQQPQEQKETISEPNARRRKSTVRQESFAQDLLKNVEKKKARRKSTKSAAEGIGAVTSPPVDETLDEKSPKEELDNAINEDVLSVAGVEQASVEPEGRDLPKKEPKQEETPIIAPEKVEEPEVEQQADEKPVQESTPIQRKSRKSAGGGASVKREPVEAQPSRSRRQVQPPTRFEDFEVCDKRLVKKGPLRGNKDAATPSTSKEELPVTRQRRPVRSLSPTPADNATSTRRKKPNPKRIDVSSQPSTSEAADKNDAEQKPDVEASTTLSASEFPNESAEFDPAAPVPPPLQPGDDEQMDSIVDDVVQRTLVQRQEGIGLTRKTSVQKKPSAPRLSFRLRSKGEADQDEPSTPQPAPAQKSFSDDVVVRRMSPVKKDLAPRTHLPKYVPSFKPRLGSLMLADGKQENLGQAINYVLDRMMLEVCKDGVTHHNTWLMSNTQIYRRNREKARQHQQERERLAELGLLPPKPIKPAATHTSELVANRPRRAGRGRHGDDDVLFDMPSPSVDQRPFAPGDKAKPGRVGRPRKLSLDVNSISDPGQHTEAMPPTPSMARDPKQMTFAEFLVRNRLSYTKIVGPMNDFTPDPFYREILPEVDHCPDPNENAVIDVMGVEMDSRLFPPLPTKRLQHLEEARAGAAEICRLLPRPTPMPAQRNGEVPSQQEWGISDALELVDRLELDSVDHLQYDEDDRATYATIKVFADMVQLIQDQSMVDYSCELDLERNGASIHFVLSKKQGDALRDVMLIFNRAYKEQGLKVHRYLMALLPADLLASYILILRHSSALNNYDVNVLNDSLKDVPLQLIAALTDEHPAALLARNPHVGADWEKVAQIMTMKTNCALIDPNLTELHKTTMRKELDDVVFVLVSPSVHHEKWFDEQILCHKYVYKMLGKISHSSVRVTLDLTTLMKRANVLEANLKAVDLIKSAVTTALKSNKDKRVVLVGWGTSTYMNHMVVQTTPGISALINFAFPAITSLGARGSADDDICLTYCPTLFICGDQASDFNDVVMNRLRRNMTSPTGLVIVHGGNTQLNVYANLLAHERVTQKIIERAYLEHIVNFLSKDYTYQPRADLQPLLLNKALHVSNQLIKPAPRSCAARQRATVSTSIDEVASGLTPRDIAPDSPTHSLPAPVGRDFVQPPQQHYAPAPIQQFGQQQQQHHHTGEPNNKKRKMQPYPVDLNSTPPLPMTSNAQPTMPPMLSTPGSQTPKLAAPGPAFNNLAAPPTASFASHPPSSQLIPLGRPRPEPGATAATARLRLSAILNQNGSPYQQRAAMLNGTASLAQPQRRNTVATMDDSRPLETGPINPADISLDL</sequence>
<evidence type="ECO:0000259" key="2">
    <source>
        <dbReference type="Pfam" id="PF23154"/>
    </source>
</evidence>
<feature type="compositionally biased region" description="Acidic residues" evidence="1">
    <location>
        <begin position="709"/>
        <end position="718"/>
    </location>
</feature>
<feature type="compositionally biased region" description="Basic and acidic residues" evidence="1">
    <location>
        <begin position="863"/>
        <end position="875"/>
    </location>
</feature>
<feature type="compositionally biased region" description="Polar residues" evidence="1">
    <location>
        <begin position="1595"/>
        <end position="1609"/>
    </location>
</feature>